<evidence type="ECO:0000313" key="4">
    <source>
        <dbReference type="Proteomes" id="UP000320095"/>
    </source>
</evidence>
<dbReference type="GO" id="GO:0019171">
    <property type="term" value="F:(3R)-hydroxyacyl-[acyl-carrier-protein] dehydratase activity"/>
    <property type="evidence" value="ECO:0007669"/>
    <property type="project" value="TreeGrafter"/>
</dbReference>
<dbReference type="CDD" id="cd03441">
    <property type="entry name" value="R_hydratase_like"/>
    <property type="match status" value="1"/>
</dbReference>
<dbReference type="GO" id="GO:0006633">
    <property type="term" value="P:fatty acid biosynthetic process"/>
    <property type="evidence" value="ECO:0007669"/>
    <property type="project" value="TreeGrafter"/>
</dbReference>
<gene>
    <name evidence="3" type="primary">hadC</name>
    <name evidence="3" type="ORF">EAH80_11655</name>
</gene>
<evidence type="ECO:0000256" key="1">
    <source>
        <dbReference type="HAMAP-Rule" id="MF_00799"/>
    </source>
</evidence>
<dbReference type="PANTHER" id="PTHR43437">
    <property type="entry name" value="HYDROXYACYL-THIOESTER DEHYDRATASE TYPE 2, MITOCHONDRIAL-RELATED"/>
    <property type="match status" value="1"/>
</dbReference>
<comment type="similarity">
    <text evidence="1">Belongs to the UPF0336 family.</text>
</comment>
<evidence type="ECO:0000313" key="3">
    <source>
        <dbReference type="EMBL" id="TPG34242.1"/>
    </source>
</evidence>
<protein>
    <recommendedName>
        <fullName evidence="1">UPF0336 protein EAH80_11655</fullName>
    </recommendedName>
</protein>
<dbReference type="InterPro" id="IPR050965">
    <property type="entry name" value="UPF0336/Enoyl-CoA_hydratase"/>
</dbReference>
<dbReference type="NCBIfam" id="NF010244">
    <property type="entry name" value="PRK13691.1"/>
    <property type="match status" value="1"/>
</dbReference>
<dbReference type="Proteomes" id="UP000320095">
    <property type="component" value="Unassembled WGS sequence"/>
</dbReference>
<proteinExistence type="inferred from homology"/>
<name>A0A502EBD1_9MYCO</name>
<comment type="caution">
    <text evidence="3">The sequence shown here is derived from an EMBL/GenBank/DDBJ whole genome shotgun (WGS) entry which is preliminary data.</text>
</comment>
<accession>A0A502EBD1</accession>
<dbReference type="EMBL" id="RCZG01000004">
    <property type="protein sequence ID" value="TPG34242.1"/>
    <property type="molecule type" value="Genomic_DNA"/>
</dbReference>
<dbReference type="InterPro" id="IPR039569">
    <property type="entry name" value="FAS1-like_DH_region"/>
</dbReference>
<feature type="domain" description="FAS1-like dehydratase" evidence="2">
    <location>
        <begin position="14"/>
        <end position="137"/>
    </location>
</feature>
<evidence type="ECO:0000259" key="2">
    <source>
        <dbReference type="Pfam" id="PF13452"/>
    </source>
</evidence>
<dbReference type="PANTHER" id="PTHR43437:SF3">
    <property type="entry name" value="HYDROXYACYL-THIOESTER DEHYDRATASE TYPE 2, MITOCHONDRIAL"/>
    <property type="match status" value="1"/>
</dbReference>
<keyword evidence="4" id="KW-1185">Reference proteome</keyword>
<organism evidence="3 4">
    <name type="scientific">Mycolicibacterium hodleri</name>
    <dbReference type="NCBI Taxonomy" id="49897"/>
    <lineage>
        <taxon>Bacteria</taxon>
        <taxon>Bacillati</taxon>
        <taxon>Actinomycetota</taxon>
        <taxon>Actinomycetes</taxon>
        <taxon>Mycobacteriales</taxon>
        <taxon>Mycobacteriaceae</taxon>
        <taxon>Mycolicibacterium</taxon>
    </lineage>
</organism>
<dbReference type="Gene3D" id="3.10.129.10">
    <property type="entry name" value="Hotdog Thioesterase"/>
    <property type="match status" value="1"/>
</dbReference>
<reference evidence="3 4" key="1">
    <citation type="journal article" date="2019" name="Environ. Microbiol.">
        <title>Species interactions and distinct microbial communities in high Arctic permafrost affected cryosols are associated with the CH4 and CO2 gas fluxes.</title>
        <authorList>
            <person name="Altshuler I."/>
            <person name="Hamel J."/>
            <person name="Turney S."/>
            <person name="Magnuson E."/>
            <person name="Levesque R."/>
            <person name="Greer C."/>
            <person name="Whyte L.G."/>
        </authorList>
    </citation>
    <scope>NUCLEOTIDE SEQUENCE [LARGE SCALE GENOMIC DNA]</scope>
    <source>
        <strain evidence="3 4">S5.20</strain>
    </source>
</reference>
<dbReference type="RefSeq" id="WP_140690648.1">
    <property type="nucleotide sequence ID" value="NZ_RCZG01000004.1"/>
</dbReference>
<dbReference type="Pfam" id="PF13452">
    <property type="entry name" value="FAS1_DH_region"/>
    <property type="match status" value="1"/>
</dbReference>
<dbReference type="SUPFAM" id="SSF54637">
    <property type="entry name" value="Thioesterase/thiol ester dehydrase-isomerase"/>
    <property type="match status" value="1"/>
</dbReference>
<dbReference type="InterPro" id="IPR029069">
    <property type="entry name" value="HotDog_dom_sf"/>
</dbReference>
<dbReference type="AlphaFoldDB" id="A0A502EBD1"/>
<dbReference type="HAMAP" id="MF_00799">
    <property type="entry name" value="UPF0336"/>
    <property type="match status" value="1"/>
</dbReference>
<dbReference type="InterPro" id="IPR016709">
    <property type="entry name" value="HadA-like"/>
</dbReference>
<sequence length="169" mass="18739">MPLKADVLGMVHHYPESFKIGREQVRQYARAIKADDPASFDEDAAAELGHDNIIASLTFPSILALLVQQDFFRKVDVGLTTMQIVQVDQKFVFHKPLVVGETLTASLEIQSVVERFGADIVVTRSVCTNEHDEVVLEAFTTLMGHEGDNSIQVQWDAETGQVIRTAAKD</sequence>
<dbReference type="PIRSF" id="PIRSF018072">
    <property type="entry name" value="UCP018072"/>
    <property type="match status" value="1"/>
</dbReference>
<dbReference type="OrthoDB" id="5415111at2"/>